<gene>
    <name evidence="1" type="ORF">GCM10008014_46170</name>
</gene>
<reference evidence="2" key="1">
    <citation type="journal article" date="2019" name="Int. J. Syst. Evol. Microbiol.">
        <title>The Global Catalogue of Microorganisms (GCM) 10K type strain sequencing project: providing services to taxonomists for standard genome sequencing and annotation.</title>
        <authorList>
            <consortium name="The Broad Institute Genomics Platform"/>
            <consortium name="The Broad Institute Genome Sequencing Center for Infectious Disease"/>
            <person name="Wu L."/>
            <person name="Ma J."/>
        </authorList>
    </citation>
    <scope>NUCLEOTIDE SEQUENCE [LARGE SCALE GENOMIC DNA]</scope>
    <source>
        <strain evidence="2">CGMCC 1.12770</strain>
    </source>
</reference>
<sequence length="60" mass="5866">MLSYVVSGEHVVPMLVFAGDKQKIGMCSALLTGGSPKGGGYLADMAGNGAGGHGGACLLL</sequence>
<dbReference type="Proteomes" id="UP000652153">
    <property type="component" value="Unassembled WGS sequence"/>
</dbReference>
<dbReference type="EMBL" id="BMFU01000009">
    <property type="protein sequence ID" value="GGH66114.1"/>
    <property type="molecule type" value="Genomic_DNA"/>
</dbReference>
<evidence type="ECO:0000313" key="1">
    <source>
        <dbReference type="EMBL" id="GGH66114.1"/>
    </source>
</evidence>
<protein>
    <submittedName>
        <fullName evidence="1">Uncharacterized protein</fullName>
    </submittedName>
</protein>
<proteinExistence type="predicted"/>
<organism evidence="1 2">
    <name type="scientific">Paenibacillus silvae</name>
    <dbReference type="NCBI Taxonomy" id="1325358"/>
    <lineage>
        <taxon>Bacteria</taxon>
        <taxon>Bacillati</taxon>
        <taxon>Bacillota</taxon>
        <taxon>Bacilli</taxon>
        <taxon>Bacillales</taxon>
        <taxon>Paenibacillaceae</taxon>
        <taxon>Paenibacillus</taxon>
    </lineage>
</organism>
<evidence type="ECO:0000313" key="2">
    <source>
        <dbReference type="Proteomes" id="UP000652153"/>
    </source>
</evidence>
<keyword evidence="2" id="KW-1185">Reference proteome</keyword>
<name>A0ABQ1ZJY8_9BACL</name>
<comment type="caution">
    <text evidence="1">The sequence shown here is derived from an EMBL/GenBank/DDBJ whole genome shotgun (WGS) entry which is preliminary data.</text>
</comment>
<accession>A0ABQ1ZJY8</accession>